<proteinExistence type="predicted"/>
<dbReference type="PANTHER" id="PTHR42695:SF5">
    <property type="entry name" value="GLUTAMINE AMIDOTRANSFERASE YLR126C-RELATED"/>
    <property type="match status" value="1"/>
</dbReference>
<dbReference type="PANTHER" id="PTHR42695">
    <property type="entry name" value="GLUTAMINE AMIDOTRANSFERASE YLR126C-RELATED"/>
    <property type="match status" value="1"/>
</dbReference>
<dbReference type="AlphaFoldDB" id="A0A562D910"/>
<organism evidence="2 3">
    <name type="scientific">Pseudoxanthomonas taiwanensis J19</name>
    <dbReference type="NCBI Taxonomy" id="935569"/>
    <lineage>
        <taxon>Bacteria</taxon>
        <taxon>Pseudomonadati</taxon>
        <taxon>Pseudomonadota</taxon>
        <taxon>Gammaproteobacteria</taxon>
        <taxon>Lysobacterales</taxon>
        <taxon>Lysobacteraceae</taxon>
        <taxon>Pseudoxanthomonas</taxon>
    </lineage>
</organism>
<name>A0A562D910_9GAMM</name>
<gene>
    <name evidence="2" type="ORF">L613_004700000160</name>
</gene>
<dbReference type="NCBIfam" id="NF006562">
    <property type="entry name" value="PRK09065.1"/>
    <property type="match status" value="1"/>
</dbReference>
<dbReference type="Gene3D" id="3.40.50.880">
    <property type="match status" value="1"/>
</dbReference>
<dbReference type="OrthoDB" id="9813383at2"/>
<dbReference type="Pfam" id="PF00117">
    <property type="entry name" value="GATase"/>
    <property type="match status" value="1"/>
</dbReference>
<dbReference type="InterPro" id="IPR044992">
    <property type="entry name" value="ChyE-like"/>
</dbReference>
<dbReference type="SUPFAM" id="SSF52317">
    <property type="entry name" value="Class I glutamine amidotransferase-like"/>
    <property type="match status" value="1"/>
</dbReference>
<evidence type="ECO:0000313" key="2">
    <source>
        <dbReference type="EMBL" id="TWH06093.1"/>
    </source>
</evidence>
<dbReference type="InterPro" id="IPR017926">
    <property type="entry name" value="GATASE"/>
</dbReference>
<dbReference type="CDD" id="cd01741">
    <property type="entry name" value="GATase1_1"/>
    <property type="match status" value="1"/>
</dbReference>
<evidence type="ECO:0000259" key="1">
    <source>
        <dbReference type="Pfam" id="PF00117"/>
    </source>
</evidence>
<dbReference type="Proteomes" id="UP000321583">
    <property type="component" value="Unassembled WGS sequence"/>
</dbReference>
<dbReference type="PROSITE" id="PS51273">
    <property type="entry name" value="GATASE_TYPE_1"/>
    <property type="match status" value="1"/>
</dbReference>
<dbReference type="EMBL" id="VLJS01000077">
    <property type="protein sequence ID" value="TWH06093.1"/>
    <property type="molecule type" value="Genomic_DNA"/>
</dbReference>
<dbReference type="GO" id="GO:0005829">
    <property type="term" value="C:cytosol"/>
    <property type="evidence" value="ECO:0007669"/>
    <property type="project" value="TreeGrafter"/>
</dbReference>
<accession>A0A562D910</accession>
<reference evidence="2 3" key="1">
    <citation type="submission" date="2019-07" db="EMBL/GenBank/DDBJ databases">
        <title>Genome sequencing of lignin-degrading bacterial isolates.</title>
        <authorList>
            <person name="Gladden J."/>
        </authorList>
    </citation>
    <scope>NUCLEOTIDE SEQUENCE [LARGE SCALE GENOMIC DNA]</scope>
    <source>
        <strain evidence="2 3">J19</strain>
    </source>
</reference>
<dbReference type="RefSeq" id="WP_028915739.1">
    <property type="nucleotide sequence ID" value="NZ_VLJS01000077.1"/>
</dbReference>
<keyword evidence="3" id="KW-1185">Reference proteome</keyword>
<protein>
    <submittedName>
        <fullName evidence="2">GMP synthase (Glutamine-hydrolysing)</fullName>
    </submittedName>
</protein>
<feature type="domain" description="Glutamine amidotransferase" evidence="1">
    <location>
        <begin position="58"/>
        <end position="193"/>
    </location>
</feature>
<sequence length="253" mass="27595">MTDRAPFLIVETGQPVGSLKRYGRFPHWIRVAAGLAARDVTEVNAERGEPLPEPHGLAGVIVTGSAAFVTDRAPWSEHTAGWIREVVQEGTPLLGICYGHQLLAHALGGEVDYNPAGRESGTVFIDLHPPAFEDPLFAGMPPRFAAHATHLQTVIRPPEGAAVLARSEQDACHAFRWGQGAWGVQFHPEFATHHMRGYVHARAECLRNHGRCPRTVAREVSAAPQARRLLRRFVKHARGQHGAGTHARGADRG</sequence>
<comment type="caution">
    <text evidence="2">The sequence shown here is derived from an EMBL/GenBank/DDBJ whole genome shotgun (WGS) entry which is preliminary data.</text>
</comment>
<evidence type="ECO:0000313" key="3">
    <source>
        <dbReference type="Proteomes" id="UP000321583"/>
    </source>
</evidence>
<dbReference type="InterPro" id="IPR029062">
    <property type="entry name" value="Class_I_gatase-like"/>
</dbReference>